<organism evidence="1 2">
    <name type="scientific">Macrostomum lignano</name>
    <dbReference type="NCBI Taxonomy" id="282301"/>
    <lineage>
        <taxon>Eukaryota</taxon>
        <taxon>Metazoa</taxon>
        <taxon>Spiralia</taxon>
        <taxon>Lophotrochozoa</taxon>
        <taxon>Platyhelminthes</taxon>
        <taxon>Rhabditophora</taxon>
        <taxon>Macrostomorpha</taxon>
        <taxon>Macrostomida</taxon>
        <taxon>Macrostomidae</taxon>
        <taxon>Macrostomum</taxon>
    </lineage>
</organism>
<sequence>KKPLRPPTGCSVWCWKASTPIDNSPTTRCSGGARRHRRHCRRAGCSLSALPTGPVISPPPTPPIRLSELLADPTACLADAGLRLILSLAGPLWLLPTDSGCLATAELYLEWSSARDLPQRLDALAKAFADNQIVSSVFPAADIARLMSSTPAVHSIAAYCRRHDLVDLADPVDVRVLPFVLADAHANADDDQSTTSACFAARSTHSWACGLC</sequence>
<proteinExistence type="predicted"/>
<evidence type="ECO:0000313" key="2">
    <source>
        <dbReference type="WBParaSite" id="maker-unitig_8401-snap-gene-0.2-mRNA-1"/>
    </source>
</evidence>
<accession>A0A1I8FTU0</accession>
<dbReference type="AlphaFoldDB" id="A0A1I8FTU0"/>
<name>A0A1I8FTU0_9PLAT</name>
<protein>
    <submittedName>
        <fullName evidence="2">Photolyase/cryptochrome alpha/beta domain-containing protein</fullName>
    </submittedName>
</protein>
<reference evidence="2" key="1">
    <citation type="submission" date="2016-11" db="UniProtKB">
        <authorList>
            <consortium name="WormBaseParasite"/>
        </authorList>
    </citation>
    <scope>IDENTIFICATION</scope>
</reference>
<evidence type="ECO:0000313" key="1">
    <source>
        <dbReference type="Proteomes" id="UP000095280"/>
    </source>
</evidence>
<keyword evidence="1" id="KW-1185">Reference proteome</keyword>
<dbReference type="WBParaSite" id="maker-unitig_8401-snap-gene-0.2-mRNA-1">
    <property type="protein sequence ID" value="maker-unitig_8401-snap-gene-0.2-mRNA-1"/>
    <property type="gene ID" value="maker-unitig_8401-snap-gene-0.2"/>
</dbReference>
<dbReference type="Proteomes" id="UP000095280">
    <property type="component" value="Unplaced"/>
</dbReference>